<sequence length="105" mass="11760">MSLCLADLVTLGAAFSTGWRACRQYHSAVEGAHYTSIPSYSYAMRSSAPVTVSCLTDMRSRCTEYDTAFIGLPRMLQRTDRFGRRLSSSLNCSHLNNQDSRCICY</sequence>
<evidence type="ECO:0000313" key="2">
    <source>
        <dbReference type="EMBL" id="KAG1824327.1"/>
    </source>
</evidence>
<dbReference type="GeneID" id="64637406"/>
<proteinExistence type="predicted"/>
<comment type="caution">
    <text evidence="2">The sequence shown here is derived from an EMBL/GenBank/DDBJ whole genome shotgun (WGS) entry which is preliminary data.</text>
</comment>
<feature type="signal peptide" evidence="1">
    <location>
        <begin position="1"/>
        <end position="16"/>
    </location>
</feature>
<name>A0A9P7EKS1_9AGAM</name>
<evidence type="ECO:0008006" key="4">
    <source>
        <dbReference type="Google" id="ProtNLM"/>
    </source>
</evidence>
<keyword evidence="3" id="KW-1185">Reference proteome</keyword>
<accession>A0A9P7EKS1</accession>
<organism evidence="2 3">
    <name type="scientific">Suillus subaureus</name>
    <dbReference type="NCBI Taxonomy" id="48587"/>
    <lineage>
        <taxon>Eukaryota</taxon>
        <taxon>Fungi</taxon>
        <taxon>Dikarya</taxon>
        <taxon>Basidiomycota</taxon>
        <taxon>Agaricomycotina</taxon>
        <taxon>Agaricomycetes</taxon>
        <taxon>Agaricomycetidae</taxon>
        <taxon>Boletales</taxon>
        <taxon>Suillineae</taxon>
        <taxon>Suillaceae</taxon>
        <taxon>Suillus</taxon>
    </lineage>
</organism>
<evidence type="ECO:0000313" key="3">
    <source>
        <dbReference type="Proteomes" id="UP000807769"/>
    </source>
</evidence>
<dbReference type="EMBL" id="JABBWG010000003">
    <property type="protein sequence ID" value="KAG1824327.1"/>
    <property type="molecule type" value="Genomic_DNA"/>
</dbReference>
<dbReference type="RefSeq" id="XP_041198044.1">
    <property type="nucleotide sequence ID" value="XM_041343390.1"/>
</dbReference>
<feature type="chain" id="PRO_5040470755" description="Secreted protein" evidence="1">
    <location>
        <begin position="17"/>
        <end position="105"/>
    </location>
</feature>
<evidence type="ECO:0000256" key="1">
    <source>
        <dbReference type="SAM" id="SignalP"/>
    </source>
</evidence>
<keyword evidence="1" id="KW-0732">Signal</keyword>
<gene>
    <name evidence="2" type="ORF">BJ212DRAFT_519735</name>
</gene>
<dbReference type="Proteomes" id="UP000807769">
    <property type="component" value="Unassembled WGS sequence"/>
</dbReference>
<dbReference type="OrthoDB" id="10422070at2759"/>
<dbReference type="AlphaFoldDB" id="A0A9P7EKS1"/>
<protein>
    <recommendedName>
        <fullName evidence="4">Secreted protein</fullName>
    </recommendedName>
</protein>
<reference evidence="2" key="1">
    <citation type="journal article" date="2020" name="New Phytol.">
        <title>Comparative genomics reveals dynamic genome evolution in host specialist ectomycorrhizal fungi.</title>
        <authorList>
            <person name="Lofgren L.A."/>
            <person name="Nguyen N.H."/>
            <person name="Vilgalys R."/>
            <person name="Ruytinx J."/>
            <person name="Liao H.L."/>
            <person name="Branco S."/>
            <person name="Kuo A."/>
            <person name="LaButti K."/>
            <person name="Lipzen A."/>
            <person name="Andreopoulos W."/>
            <person name="Pangilinan J."/>
            <person name="Riley R."/>
            <person name="Hundley H."/>
            <person name="Na H."/>
            <person name="Barry K."/>
            <person name="Grigoriev I.V."/>
            <person name="Stajich J.E."/>
            <person name="Kennedy P.G."/>
        </authorList>
    </citation>
    <scope>NUCLEOTIDE SEQUENCE</scope>
    <source>
        <strain evidence="2">MN1</strain>
    </source>
</reference>